<organism evidence="2 3">
    <name type="scientific">Candidatus Methanocrinis natronophilus</name>
    <dbReference type="NCBI Taxonomy" id="3033396"/>
    <lineage>
        <taxon>Archaea</taxon>
        <taxon>Methanobacteriati</taxon>
        <taxon>Methanobacteriota</taxon>
        <taxon>Stenosarchaea group</taxon>
        <taxon>Methanomicrobia</taxon>
        <taxon>Methanotrichales</taxon>
        <taxon>Methanotrichaceae</taxon>
        <taxon>Methanocrinis</taxon>
    </lineage>
</organism>
<dbReference type="PANTHER" id="PTHR43185:SF1">
    <property type="entry name" value="FE(2+) TRANSPORTER FEOB"/>
    <property type="match status" value="1"/>
</dbReference>
<proteinExistence type="predicted"/>
<dbReference type="Pfam" id="PF02421">
    <property type="entry name" value="FeoB_N"/>
    <property type="match status" value="1"/>
</dbReference>
<dbReference type="Gene3D" id="1.10.287.1770">
    <property type="match status" value="1"/>
</dbReference>
<dbReference type="InterPro" id="IPR050860">
    <property type="entry name" value="FeoB_GTPase"/>
</dbReference>
<dbReference type="RefSeq" id="WP_316966076.1">
    <property type="nucleotide sequence ID" value="NZ_JARFPK010000010.1"/>
</dbReference>
<name>A0ABT5X6K4_9EURY</name>
<comment type="caution">
    <text evidence="2">The sequence shown here is derived from an EMBL/GenBank/DDBJ whole genome shotgun (WGS) entry which is preliminary data.</text>
</comment>
<evidence type="ECO:0000313" key="3">
    <source>
        <dbReference type="Proteomes" id="UP001220010"/>
    </source>
</evidence>
<protein>
    <submittedName>
        <fullName evidence="2">FeoB small GTPase domain-containing protein</fullName>
    </submittedName>
</protein>
<dbReference type="Pfam" id="PF17910">
    <property type="entry name" value="FeoB_Cyto"/>
    <property type="match status" value="1"/>
</dbReference>
<dbReference type="EMBL" id="JARFPK010000010">
    <property type="protein sequence ID" value="MDF0590329.1"/>
    <property type="molecule type" value="Genomic_DNA"/>
</dbReference>
<dbReference type="PRINTS" id="PR00326">
    <property type="entry name" value="GTP1OBG"/>
</dbReference>
<dbReference type="Gene3D" id="3.40.50.300">
    <property type="entry name" value="P-loop containing nucleotide triphosphate hydrolases"/>
    <property type="match status" value="1"/>
</dbReference>
<keyword evidence="3" id="KW-1185">Reference proteome</keyword>
<dbReference type="PROSITE" id="PS51711">
    <property type="entry name" value="G_FEOB"/>
    <property type="match status" value="1"/>
</dbReference>
<dbReference type="InterPro" id="IPR006073">
    <property type="entry name" value="GTP-bd"/>
</dbReference>
<reference evidence="2 3" key="1">
    <citation type="submission" date="2023-03" db="EMBL/GenBank/DDBJ databases">
        <title>WGS of Methanotrichaceae archaeon Mx.</title>
        <authorList>
            <person name="Sorokin D.Y."/>
            <person name="Merkel A.Y."/>
        </authorList>
    </citation>
    <scope>NUCLEOTIDE SEQUENCE [LARGE SCALE GENOMIC DNA]</scope>
    <source>
        <strain evidence="2 3">Mx</strain>
    </source>
</reference>
<dbReference type="InterPro" id="IPR030389">
    <property type="entry name" value="G_FEOB_dom"/>
</dbReference>
<dbReference type="CDD" id="cd01879">
    <property type="entry name" value="FeoB"/>
    <property type="match status" value="1"/>
</dbReference>
<feature type="domain" description="FeoB-type G" evidence="1">
    <location>
        <begin position="1"/>
        <end position="162"/>
    </location>
</feature>
<evidence type="ECO:0000259" key="1">
    <source>
        <dbReference type="PROSITE" id="PS51711"/>
    </source>
</evidence>
<dbReference type="InterPro" id="IPR041069">
    <property type="entry name" value="FeoB_Cyto"/>
</dbReference>
<dbReference type="InterPro" id="IPR027417">
    <property type="entry name" value="P-loop_NTPase"/>
</dbReference>
<dbReference type="NCBIfam" id="TIGR00231">
    <property type="entry name" value="small_GTP"/>
    <property type="match status" value="1"/>
</dbReference>
<accession>A0ABT5X6K4</accession>
<dbReference type="Proteomes" id="UP001220010">
    <property type="component" value="Unassembled WGS sequence"/>
</dbReference>
<dbReference type="InterPro" id="IPR005225">
    <property type="entry name" value="Small_GTP-bd"/>
</dbReference>
<dbReference type="SUPFAM" id="SSF52540">
    <property type="entry name" value="P-loop containing nucleoside triphosphate hydrolases"/>
    <property type="match status" value="1"/>
</dbReference>
<dbReference type="PANTHER" id="PTHR43185">
    <property type="entry name" value="FERROUS IRON TRANSPORT PROTEIN B"/>
    <property type="match status" value="1"/>
</dbReference>
<gene>
    <name evidence="2" type="ORF">P0O15_03975</name>
</gene>
<sequence length="236" mass="26254">MTVALIGNPNVGKTELFNRLTGMKQHVGNWPGVTVEKKTGKFTHRGDEMEVVDLPGTYSLTAQAADELVSRRFIVEERPDVVVNILDATSLERNLYLTLLLLELEANLVLALNKWDMARERGIAIDVKRLSQLLGAAAVPTVATTGEGIEELKEAVSAAAKADLKRRRPIIGYGERVELAIGDLEEAVSQDPVLLERYPSRWLSIKLLEDDAEAKKLVEESPRRDEIVGRLERYGR</sequence>
<evidence type="ECO:0000313" key="2">
    <source>
        <dbReference type="EMBL" id="MDF0590329.1"/>
    </source>
</evidence>